<reference evidence="1 2" key="1">
    <citation type="submission" date="2020-02" db="EMBL/GenBank/DDBJ databases">
        <authorList>
            <person name="Ferguson B K."/>
        </authorList>
    </citation>
    <scope>NUCLEOTIDE SEQUENCE [LARGE SCALE GENOMIC DNA]</scope>
</reference>
<dbReference type="AlphaFoldDB" id="A0A6H5IRC8"/>
<accession>A0A6H5IRC8</accession>
<proteinExistence type="predicted"/>
<dbReference type="Proteomes" id="UP000479190">
    <property type="component" value="Unassembled WGS sequence"/>
</dbReference>
<evidence type="ECO:0000313" key="2">
    <source>
        <dbReference type="Proteomes" id="UP000479190"/>
    </source>
</evidence>
<name>A0A6H5IRC8_9HYME</name>
<evidence type="ECO:0000313" key="1">
    <source>
        <dbReference type="EMBL" id="CAB0039433.1"/>
    </source>
</evidence>
<gene>
    <name evidence="1" type="ORF">TBRA_LOCUS11174</name>
</gene>
<keyword evidence="2" id="KW-1185">Reference proteome</keyword>
<protein>
    <submittedName>
        <fullName evidence="1">Uncharacterized protein</fullName>
    </submittedName>
</protein>
<sequence length="222" mass="24427">MSHKKEDFALFIKYTKGIDHAIQCSHYQQYSNMYFNHHDVAAGICLMNEIPHPKPYLLIPNGCKPAAKSLVVNGFLSAITGKNVVPSQVENVNQKSTSSPEISFCENDTVDLLELNHDSTPFYSGVDKVFQDVSTKVGSSSTNAGEVKTVETCPNVDVKGTSPIISQSKSFALSVLSSHPYLIINNYNIYKKKNKVCQNNKTAIVKVSGRASFDQRDLTTSS</sequence>
<dbReference type="EMBL" id="CADCXV010000961">
    <property type="protein sequence ID" value="CAB0039433.1"/>
    <property type="molecule type" value="Genomic_DNA"/>
</dbReference>
<organism evidence="1 2">
    <name type="scientific">Trichogramma brassicae</name>
    <dbReference type="NCBI Taxonomy" id="86971"/>
    <lineage>
        <taxon>Eukaryota</taxon>
        <taxon>Metazoa</taxon>
        <taxon>Ecdysozoa</taxon>
        <taxon>Arthropoda</taxon>
        <taxon>Hexapoda</taxon>
        <taxon>Insecta</taxon>
        <taxon>Pterygota</taxon>
        <taxon>Neoptera</taxon>
        <taxon>Endopterygota</taxon>
        <taxon>Hymenoptera</taxon>
        <taxon>Apocrita</taxon>
        <taxon>Proctotrupomorpha</taxon>
        <taxon>Chalcidoidea</taxon>
        <taxon>Trichogrammatidae</taxon>
        <taxon>Trichogramma</taxon>
    </lineage>
</organism>